<dbReference type="AlphaFoldDB" id="A0A674BG98"/>
<dbReference type="GO" id="GO:0051016">
    <property type="term" value="P:barbed-end actin filament capping"/>
    <property type="evidence" value="ECO:0007669"/>
    <property type="project" value="TreeGrafter"/>
</dbReference>
<dbReference type="CDD" id="cd11292">
    <property type="entry name" value="gelsolin_S3_like"/>
    <property type="match status" value="1"/>
</dbReference>
<dbReference type="Gene3D" id="3.40.20.10">
    <property type="entry name" value="Severin"/>
    <property type="match status" value="3"/>
</dbReference>
<dbReference type="SUPFAM" id="SSF55753">
    <property type="entry name" value="Actin depolymerizing proteins"/>
    <property type="match status" value="3"/>
</dbReference>
<dbReference type="GO" id="GO:0051015">
    <property type="term" value="F:actin filament binding"/>
    <property type="evidence" value="ECO:0007669"/>
    <property type="project" value="InterPro"/>
</dbReference>
<dbReference type="GO" id="GO:0051014">
    <property type="term" value="P:actin filament severing"/>
    <property type="evidence" value="ECO:0007669"/>
    <property type="project" value="TreeGrafter"/>
</dbReference>
<evidence type="ECO:0000313" key="6">
    <source>
        <dbReference type="Ensembl" id="ENSSTUP00000070480.1"/>
    </source>
</evidence>
<organism evidence="6 7">
    <name type="scientific">Salmo trutta</name>
    <name type="common">Brown trout</name>
    <dbReference type="NCBI Taxonomy" id="8032"/>
    <lineage>
        <taxon>Eukaryota</taxon>
        <taxon>Metazoa</taxon>
        <taxon>Chordata</taxon>
        <taxon>Craniata</taxon>
        <taxon>Vertebrata</taxon>
        <taxon>Euteleostomi</taxon>
        <taxon>Actinopterygii</taxon>
        <taxon>Neopterygii</taxon>
        <taxon>Teleostei</taxon>
        <taxon>Protacanthopterygii</taxon>
        <taxon>Salmoniformes</taxon>
        <taxon>Salmonidae</taxon>
        <taxon>Salmoninae</taxon>
        <taxon>Salmo</taxon>
    </lineage>
</organism>
<evidence type="ECO:0000256" key="1">
    <source>
        <dbReference type="ARBA" id="ARBA00008418"/>
    </source>
</evidence>
<dbReference type="PANTHER" id="PTHR11977:SF127">
    <property type="entry name" value="MACROPHAGE-CAPPING PROTEIN"/>
    <property type="match status" value="1"/>
</dbReference>
<reference evidence="6" key="1">
    <citation type="submission" date="2025-08" db="UniProtKB">
        <authorList>
            <consortium name="Ensembl"/>
        </authorList>
    </citation>
    <scope>IDENTIFICATION</scope>
</reference>
<gene>
    <name evidence="6" type="primary">CAPG</name>
    <name evidence="6" type="synonym">LOC115198173</name>
</gene>
<comment type="similarity">
    <text evidence="1">Belongs to the villin/gelsolin family.</text>
</comment>
<dbReference type="CDD" id="cd11289">
    <property type="entry name" value="gelsolin_S2_like"/>
    <property type="match status" value="1"/>
</dbReference>
<feature type="domain" description="Gelsolin-like" evidence="5">
    <location>
        <begin position="189"/>
        <end position="263"/>
    </location>
</feature>
<keyword evidence="2" id="KW-0117">Actin capping</keyword>
<dbReference type="GO" id="GO:0015629">
    <property type="term" value="C:actin cytoskeleton"/>
    <property type="evidence" value="ECO:0007669"/>
    <property type="project" value="TreeGrafter"/>
</dbReference>
<dbReference type="GO" id="GO:0005737">
    <property type="term" value="C:cytoplasm"/>
    <property type="evidence" value="ECO:0007669"/>
    <property type="project" value="TreeGrafter"/>
</dbReference>
<dbReference type="FunFam" id="3.40.20.10:FF:000037">
    <property type="entry name" value="macrophage-capping protein-like isoform X2"/>
    <property type="match status" value="1"/>
</dbReference>
<accession>A0A674BG98</accession>
<dbReference type="InterPro" id="IPR007123">
    <property type="entry name" value="Gelsolin-like_dom"/>
</dbReference>
<evidence type="ECO:0000259" key="5">
    <source>
        <dbReference type="Pfam" id="PF00626"/>
    </source>
</evidence>
<keyword evidence="7" id="KW-1185">Reference proteome</keyword>
<evidence type="ECO:0000256" key="2">
    <source>
        <dbReference type="ARBA" id="ARBA00022467"/>
    </source>
</evidence>
<evidence type="ECO:0000256" key="4">
    <source>
        <dbReference type="ARBA" id="ARBA00023203"/>
    </source>
</evidence>
<dbReference type="Ensembl" id="ENSSTUT00000074845.1">
    <property type="protein sequence ID" value="ENSSTUP00000070480.1"/>
    <property type="gene ID" value="ENSSTUG00000030872.1"/>
</dbReference>
<protein>
    <submittedName>
        <fullName evidence="6">Capping protein (actin filament), gelsolin-like b</fullName>
    </submittedName>
</protein>
<feature type="domain" description="Gelsolin-like" evidence="5">
    <location>
        <begin position="109"/>
        <end position="150"/>
    </location>
</feature>
<dbReference type="Proteomes" id="UP000472277">
    <property type="component" value="Chromosome 8"/>
</dbReference>
<dbReference type="GO" id="GO:0007417">
    <property type="term" value="P:central nervous system development"/>
    <property type="evidence" value="ECO:0007669"/>
    <property type="project" value="TreeGrafter"/>
</dbReference>
<keyword evidence="3" id="KW-0677">Repeat</keyword>
<dbReference type="PRINTS" id="PR00597">
    <property type="entry name" value="GELSOLIN"/>
</dbReference>
<dbReference type="GeneTree" id="ENSGT00940000159305"/>
<evidence type="ECO:0000313" key="7">
    <source>
        <dbReference type="Proteomes" id="UP000472277"/>
    </source>
</evidence>
<keyword evidence="4" id="KW-0009">Actin-binding</keyword>
<dbReference type="InterPro" id="IPR007122">
    <property type="entry name" value="Villin/Gelsolin"/>
</dbReference>
<proteinExistence type="inferred from homology"/>
<reference evidence="6" key="2">
    <citation type="submission" date="2025-09" db="UniProtKB">
        <authorList>
            <consortium name="Ensembl"/>
        </authorList>
    </citation>
    <scope>IDENTIFICATION</scope>
</reference>
<feature type="domain" description="Gelsolin-like" evidence="5">
    <location>
        <begin position="308"/>
        <end position="381"/>
    </location>
</feature>
<dbReference type="GO" id="GO:0008154">
    <property type="term" value="P:actin polymerization or depolymerization"/>
    <property type="evidence" value="ECO:0007669"/>
    <property type="project" value="TreeGrafter"/>
</dbReference>
<evidence type="ECO:0000256" key="3">
    <source>
        <dbReference type="ARBA" id="ARBA00022737"/>
    </source>
</evidence>
<dbReference type="GO" id="GO:0030031">
    <property type="term" value="P:cell projection assembly"/>
    <property type="evidence" value="ECO:0007669"/>
    <property type="project" value="TreeGrafter"/>
</dbReference>
<name>A0A674BG98_SALTR</name>
<sequence>MCPSPHPYSPLCVPHHTPTPRCVSLTTPLLPAVCPSPHPYFPLVCPSPHPYFPLVCPSPHPYSPLCVPHHTPTPRCVSLTTPLLPAVCPSPHPYSPLCVPHPSLPSPPGEKSSRDEQVACAMLATQLDSFLGGDPIQHRQVQGYESPEFMKLFPRGVSYKEGGVESGFRRPQGGSGPVHRLYQIKGKRNIRAKEVELSWENFNKGDCFILDLGETIFSWIGSQANMFEKQKSREIASLIRDTERHGKALITDINEGEETPEMLKVLGPMRELAESTPEEDSRADVSNSASLYKVSDATGQMKLTKVSEKSPFAKDLLVRDDCFILDNGANGKIFVWKGMGANAEEKREALKMADNFIQQMNYPRMKTQVEILPQGRETIIFKQFFKNWN</sequence>
<dbReference type="SMART" id="SM00262">
    <property type="entry name" value="GEL"/>
    <property type="match status" value="2"/>
</dbReference>
<dbReference type="Pfam" id="PF00626">
    <property type="entry name" value="Gelsolin"/>
    <property type="match status" value="3"/>
</dbReference>
<dbReference type="InterPro" id="IPR029006">
    <property type="entry name" value="ADF-H/Gelsolin-like_dom_sf"/>
</dbReference>
<dbReference type="PANTHER" id="PTHR11977">
    <property type="entry name" value="VILLIN"/>
    <property type="match status" value="1"/>
</dbReference>
<dbReference type="InParanoid" id="A0A674BG98"/>
<dbReference type="GO" id="GO:0005546">
    <property type="term" value="F:phosphatidylinositol-4,5-bisphosphate binding"/>
    <property type="evidence" value="ECO:0007669"/>
    <property type="project" value="TreeGrafter"/>
</dbReference>